<accession>A0ACC3TNL2</accession>
<sequence>MAPIAGQNVLIIGGSSGIGFAVAKLALAEKANVIIASSNKDKVDNAVNRLKGDSSSPSGQVTGYTVDLAGEDVEAQLEKLFTEATTKAGPLDHIVYTAGKGQSPALADTNLATAVSTARLPIIVPLFIGKIAPKFLHSGYTSSITFTSGSAAEKPVPRYSVLSAFAAGLNFLGKCLAVELAPLRVNIVAPGATETEMWGTYADFLRDFSSKNSLLGKPARPEDVAEAFVYLMKNIDATGSVVSTNGGAPLK</sequence>
<proteinExistence type="predicted"/>
<evidence type="ECO:0000313" key="1">
    <source>
        <dbReference type="EMBL" id="KAK9322729.1"/>
    </source>
</evidence>
<comment type="caution">
    <text evidence="1">The sequence shown here is derived from an EMBL/GenBank/DDBJ whole genome shotgun (WGS) entry which is preliminary data.</text>
</comment>
<protein>
    <submittedName>
        <fullName evidence="1">Uncharacterized protein</fullName>
    </submittedName>
</protein>
<dbReference type="EMBL" id="MU970072">
    <property type="protein sequence ID" value="KAK9322729.1"/>
    <property type="molecule type" value="Genomic_DNA"/>
</dbReference>
<reference evidence="2" key="1">
    <citation type="journal article" date="2024" name="Front. Bioeng. Biotechnol.">
        <title>Genome-scale model development and genomic sequencing of the oleaginous clade Lipomyces.</title>
        <authorList>
            <person name="Czajka J.J."/>
            <person name="Han Y."/>
            <person name="Kim J."/>
            <person name="Mondo S.J."/>
            <person name="Hofstad B.A."/>
            <person name="Robles A."/>
            <person name="Haridas S."/>
            <person name="Riley R."/>
            <person name="LaButti K."/>
            <person name="Pangilinan J."/>
            <person name="Andreopoulos W."/>
            <person name="Lipzen A."/>
            <person name="Yan J."/>
            <person name="Wang M."/>
            <person name="Ng V."/>
            <person name="Grigoriev I.V."/>
            <person name="Spatafora J.W."/>
            <person name="Magnuson J.K."/>
            <person name="Baker S.E."/>
            <person name="Pomraning K.R."/>
        </authorList>
    </citation>
    <scope>NUCLEOTIDE SEQUENCE [LARGE SCALE GENOMIC DNA]</scope>
    <source>
        <strain evidence="2">CBS 10300</strain>
    </source>
</reference>
<evidence type="ECO:0000313" key="2">
    <source>
        <dbReference type="Proteomes" id="UP001489719"/>
    </source>
</evidence>
<name>A0ACC3TNL2_9ASCO</name>
<keyword evidence="2" id="KW-1185">Reference proteome</keyword>
<organism evidence="1 2">
    <name type="scientific">Lipomyces orientalis</name>
    <dbReference type="NCBI Taxonomy" id="1233043"/>
    <lineage>
        <taxon>Eukaryota</taxon>
        <taxon>Fungi</taxon>
        <taxon>Dikarya</taxon>
        <taxon>Ascomycota</taxon>
        <taxon>Saccharomycotina</taxon>
        <taxon>Lipomycetes</taxon>
        <taxon>Lipomycetales</taxon>
        <taxon>Lipomycetaceae</taxon>
        <taxon>Lipomyces</taxon>
    </lineage>
</organism>
<gene>
    <name evidence="1" type="ORF">V1517DRAFT_322665</name>
</gene>
<dbReference type="Proteomes" id="UP001489719">
    <property type="component" value="Unassembled WGS sequence"/>
</dbReference>